<dbReference type="AlphaFoldDB" id="A0A4Q0XQM6"/>
<proteinExistence type="predicted"/>
<comment type="caution">
    <text evidence="1">The sequence shown here is derived from an EMBL/GenBank/DDBJ whole genome shotgun (WGS) entry which is preliminary data.</text>
</comment>
<dbReference type="RefSeq" id="WP_128996333.1">
    <property type="nucleotide sequence ID" value="NZ_PDKN01000005.1"/>
</dbReference>
<organism evidence="1 2">
    <name type="scientific">Candidatus Marinarcus aquaticus</name>
    <dbReference type="NCBI Taxonomy" id="2044504"/>
    <lineage>
        <taxon>Bacteria</taxon>
        <taxon>Pseudomonadati</taxon>
        <taxon>Campylobacterota</taxon>
        <taxon>Epsilonproteobacteria</taxon>
        <taxon>Campylobacterales</taxon>
        <taxon>Arcobacteraceae</taxon>
        <taxon>Candidatus Marinarcus</taxon>
    </lineage>
</organism>
<evidence type="ECO:0000313" key="2">
    <source>
        <dbReference type="Proteomes" id="UP000290657"/>
    </source>
</evidence>
<accession>A0A4Q0XQM6</accession>
<dbReference type="InterPro" id="IPR027417">
    <property type="entry name" value="P-loop_NTPase"/>
</dbReference>
<sequence>MQQFIAVSPASKEILNSATLLKTLGVHALISGSIGTGKKTLASYITPEAKIYNANELQRDIADKVMHISHESIIVECIEDITNIELFLKWVEENDIRVIATSLKDDLNNRLKDFFSITLFIPNLESRKEDIKPLANKFSAEAMQILGAEKKPEKLIINTSQNAISLRKSIYFSYLFESIGENEIMMLMEKFMLDNMEGENSYRDFLYLFEAPLLRASQKKYKSQLQMSKHLGLNRITLRKKLEMHKELL</sequence>
<dbReference type="Proteomes" id="UP000290657">
    <property type="component" value="Unassembled WGS sequence"/>
</dbReference>
<dbReference type="OrthoDB" id="9813717at2"/>
<dbReference type="SUPFAM" id="SSF52540">
    <property type="entry name" value="P-loop containing nucleoside triphosphate hydrolases"/>
    <property type="match status" value="1"/>
</dbReference>
<reference evidence="1 2" key="1">
    <citation type="submission" date="2017-10" db="EMBL/GenBank/DDBJ databases">
        <title>Genomics of the genus Arcobacter.</title>
        <authorList>
            <person name="Perez-Cataluna A."/>
            <person name="Figueras M.J."/>
        </authorList>
    </citation>
    <scope>NUCLEOTIDE SEQUENCE [LARGE SCALE GENOMIC DNA]</scope>
    <source>
        <strain evidence="1 2">CECT 8987</strain>
    </source>
</reference>
<keyword evidence="2" id="KW-1185">Reference proteome</keyword>
<dbReference type="EMBL" id="PDKN01000005">
    <property type="protein sequence ID" value="RXJ56359.1"/>
    <property type="molecule type" value="Genomic_DNA"/>
</dbReference>
<gene>
    <name evidence="1" type="ORF">CRV04_08055</name>
</gene>
<protein>
    <submittedName>
        <fullName evidence="1">Fis family transcriptional regulator</fullName>
    </submittedName>
</protein>
<name>A0A4Q0XQM6_9BACT</name>
<evidence type="ECO:0000313" key="1">
    <source>
        <dbReference type="EMBL" id="RXJ56359.1"/>
    </source>
</evidence>